<evidence type="ECO:0000256" key="7">
    <source>
        <dbReference type="RuleBase" id="RU003942"/>
    </source>
</evidence>
<reference evidence="9 12" key="2">
    <citation type="submission" date="2019-11" db="EMBL/GenBank/DDBJ databases">
        <title>Draft genome sequences of five Paenibacillus species of dairy origin.</title>
        <authorList>
            <person name="Olajide A.M."/>
            <person name="Chen S."/>
            <person name="Lapointe G."/>
        </authorList>
    </citation>
    <scope>NUCLEOTIDE SEQUENCE [LARGE SCALE GENOMIC DNA]</scope>
    <source>
        <strain evidence="9 12">3CS1</strain>
    </source>
</reference>
<dbReference type="Proteomes" id="UP000215596">
    <property type="component" value="Unassembled WGS sequence"/>
</dbReference>
<keyword evidence="2" id="KW-0813">Transport</keyword>
<evidence type="ECO:0000256" key="6">
    <source>
        <dbReference type="ARBA" id="ARBA00023136"/>
    </source>
</evidence>
<dbReference type="GO" id="GO:0005886">
    <property type="term" value="C:plasma membrane"/>
    <property type="evidence" value="ECO:0007669"/>
    <property type="project" value="UniProtKB-SubCell"/>
</dbReference>
<evidence type="ECO:0000313" key="11">
    <source>
        <dbReference type="Proteomes" id="UP000215596"/>
    </source>
</evidence>
<dbReference type="Gene3D" id="1.10.3730.20">
    <property type="match status" value="1"/>
</dbReference>
<dbReference type="InterPro" id="IPR000390">
    <property type="entry name" value="Small_drug/metabolite_transptr"/>
</dbReference>
<keyword evidence="3" id="KW-1003">Cell membrane</keyword>
<comment type="subcellular location">
    <subcellularLocation>
        <location evidence="1 7">Cell membrane</location>
        <topology evidence="1 7">Multi-pass membrane protein</topology>
    </subcellularLocation>
</comment>
<dbReference type="FunFam" id="1.10.3730.20:FF:000001">
    <property type="entry name" value="Quaternary ammonium compound resistance transporter SugE"/>
    <property type="match status" value="1"/>
</dbReference>
<keyword evidence="5 8" id="KW-1133">Transmembrane helix</keyword>
<dbReference type="InterPro" id="IPR045324">
    <property type="entry name" value="Small_multidrug_res"/>
</dbReference>
<keyword evidence="4 7" id="KW-0812">Transmembrane</keyword>
<dbReference type="Pfam" id="PF00893">
    <property type="entry name" value="Multi_Drug_Res"/>
    <property type="match status" value="1"/>
</dbReference>
<dbReference type="PANTHER" id="PTHR30561">
    <property type="entry name" value="SMR FAMILY PROTON-DEPENDENT DRUG EFFLUX TRANSPORTER SUGE"/>
    <property type="match status" value="1"/>
</dbReference>
<evidence type="ECO:0000313" key="9">
    <source>
        <dbReference type="EMBL" id="MUG68288.1"/>
    </source>
</evidence>
<dbReference type="AlphaFoldDB" id="A0A268EX79"/>
<evidence type="ECO:0000256" key="8">
    <source>
        <dbReference type="SAM" id="Phobius"/>
    </source>
</evidence>
<sequence length="108" mass="11760">MGWLWLFIAIFFEFAGTLAMKYSAGFSNLLPSIVMFACYAVSFTCLNFSLAYLKVSLVYAMWSGVGIILITLAGTLLFKEQITLAGVFWIVVIVAGVVGLNFSQSAHG</sequence>
<gene>
    <name evidence="10" type="ORF">CHH67_08805</name>
    <name evidence="9" type="ORF">GNP94_20095</name>
</gene>
<dbReference type="SUPFAM" id="SSF103481">
    <property type="entry name" value="Multidrug resistance efflux transporter EmrE"/>
    <property type="match status" value="1"/>
</dbReference>
<proteinExistence type="inferred from homology"/>
<accession>A0A268EX79</accession>
<evidence type="ECO:0000256" key="2">
    <source>
        <dbReference type="ARBA" id="ARBA00022448"/>
    </source>
</evidence>
<evidence type="ECO:0000256" key="1">
    <source>
        <dbReference type="ARBA" id="ARBA00004651"/>
    </source>
</evidence>
<dbReference type="GO" id="GO:0022857">
    <property type="term" value="F:transmembrane transporter activity"/>
    <property type="evidence" value="ECO:0007669"/>
    <property type="project" value="InterPro"/>
</dbReference>
<protein>
    <submittedName>
        <fullName evidence="9">QacE family quaternary ammonium compound efflux SMR transporter</fullName>
    </submittedName>
</protein>
<reference evidence="10 11" key="1">
    <citation type="submission" date="2017-07" db="EMBL/GenBank/DDBJ databases">
        <title>Isolation and whole genome analysis of endospore-forming bacteria from heroin.</title>
        <authorList>
            <person name="Kalinowski J."/>
            <person name="Ahrens B."/>
            <person name="Al-Dilaimi A."/>
            <person name="Winkler A."/>
            <person name="Wibberg D."/>
            <person name="Schleenbecker U."/>
            <person name="Ruckert C."/>
            <person name="Wolfel R."/>
            <person name="Grass G."/>
        </authorList>
    </citation>
    <scope>NUCLEOTIDE SEQUENCE [LARGE SCALE GENOMIC DNA]</scope>
    <source>
        <strain evidence="10 11">7537-G1</strain>
    </source>
</reference>
<evidence type="ECO:0000256" key="5">
    <source>
        <dbReference type="ARBA" id="ARBA00022989"/>
    </source>
</evidence>
<dbReference type="PANTHER" id="PTHR30561:SF1">
    <property type="entry name" value="MULTIDRUG TRANSPORTER EMRE"/>
    <property type="match status" value="1"/>
</dbReference>
<feature type="transmembrane region" description="Helical" evidence="8">
    <location>
        <begin position="29"/>
        <end position="50"/>
    </location>
</feature>
<evidence type="ECO:0000313" key="10">
    <source>
        <dbReference type="EMBL" id="PAD77731.1"/>
    </source>
</evidence>
<keyword evidence="6 8" id="KW-0472">Membrane</keyword>
<evidence type="ECO:0000256" key="4">
    <source>
        <dbReference type="ARBA" id="ARBA00022692"/>
    </source>
</evidence>
<dbReference type="InterPro" id="IPR037185">
    <property type="entry name" value="EmrE-like"/>
</dbReference>
<name>A0A268EX79_9BACL</name>
<feature type="transmembrane region" description="Helical" evidence="8">
    <location>
        <begin position="57"/>
        <end position="78"/>
    </location>
</feature>
<organism evidence="10 11">
    <name type="scientific">Paenibacillus campinasensis</name>
    <dbReference type="NCBI Taxonomy" id="66347"/>
    <lineage>
        <taxon>Bacteria</taxon>
        <taxon>Bacillati</taxon>
        <taxon>Bacillota</taxon>
        <taxon>Bacilli</taxon>
        <taxon>Bacillales</taxon>
        <taxon>Paenibacillaceae</taxon>
        <taxon>Paenibacillus</taxon>
    </lineage>
</organism>
<comment type="similarity">
    <text evidence="7">Belongs to the drug/metabolite transporter (DMT) superfamily. Small multidrug resistance (SMR) (TC 2.A.7.1) family.</text>
</comment>
<evidence type="ECO:0000313" key="12">
    <source>
        <dbReference type="Proteomes" id="UP000435177"/>
    </source>
</evidence>
<dbReference type="EMBL" id="NPBY01000028">
    <property type="protein sequence ID" value="PAD77731.1"/>
    <property type="molecule type" value="Genomic_DNA"/>
</dbReference>
<feature type="transmembrane region" description="Helical" evidence="8">
    <location>
        <begin position="84"/>
        <end position="102"/>
    </location>
</feature>
<dbReference type="RefSeq" id="WP_095264805.1">
    <property type="nucleotide sequence ID" value="NZ_NPBY01000028.1"/>
</dbReference>
<keyword evidence="12" id="KW-1185">Reference proteome</keyword>
<dbReference type="EMBL" id="WOAA01000024">
    <property type="protein sequence ID" value="MUG68288.1"/>
    <property type="molecule type" value="Genomic_DNA"/>
</dbReference>
<comment type="caution">
    <text evidence="10">The sequence shown here is derived from an EMBL/GenBank/DDBJ whole genome shotgun (WGS) entry which is preliminary data.</text>
</comment>
<dbReference type="Proteomes" id="UP000435177">
    <property type="component" value="Unassembled WGS sequence"/>
</dbReference>
<evidence type="ECO:0000256" key="3">
    <source>
        <dbReference type="ARBA" id="ARBA00022475"/>
    </source>
</evidence>
<dbReference type="OrthoDB" id="21828at2"/>